<name>A0A806FU19_BIFAN</name>
<evidence type="ECO:0000313" key="1">
    <source>
        <dbReference type="EMBL" id="AEK29832.1"/>
    </source>
</evidence>
<dbReference type="KEGG" id="bnm:BALAC2494_00753"/>
<dbReference type="Proteomes" id="UP000008394">
    <property type="component" value="Chromosome"/>
</dbReference>
<reference evidence="1 2" key="1">
    <citation type="journal article" date="2011" name="J. Bacteriol.">
        <title>Genome Sequence of the Probiotic Strain Bifidobacterium animalis subsp. lactis CNCM I-2494.</title>
        <authorList>
            <person name="Chervaux C."/>
            <person name="Grimaldi C."/>
            <person name="Bolotin A."/>
            <person name="Quinquis B."/>
            <person name="Legrain-Raspaud S."/>
            <person name="van Hylckama Vlieg J.E."/>
            <person name="Denariaz G."/>
            <person name="Smokvina T."/>
        </authorList>
    </citation>
    <scope>NUCLEOTIDE SEQUENCE [LARGE SCALE GENOMIC DNA]</scope>
    <source>
        <strain evidence="1 2">CNCM I-2494</strain>
    </source>
</reference>
<organism evidence="1 2">
    <name type="scientific">Bifidobacterium animalis subsp. lactis CNCM I-2494</name>
    <dbReference type="NCBI Taxonomy" id="1042403"/>
    <lineage>
        <taxon>Bacteria</taxon>
        <taxon>Bacillati</taxon>
        <taxon>Actinomycetota</taxon>
        <taxon>Actinomycetes</taxon>
        <taxon>Bifidobacteriales</taxon>
        <taxon>Bifidobacteriaceae</taxon>
        <taxon>Bifidobacterium</taxon>
    </lineage>
</organism>
<protein>
    <recommendedName>
        <fullName evidence="3">CTP synthase</fullName>
    </recommendedName>
</protein>
<gene>
    <name evidence="1" type="ORF">BALAC2494_00753</name>
</gene>
<sequence length="324" mass="35851">MTELDCEARRQQRCICASDSRQAKMLARRCAGGELVRVYRGMYAHAQFWRTLPPPVQIVYLARALAKSHPDWVFNGETAACVRNLQIPWHALTHRVTIACTAGPQKSDGPRLQRIRHPNMRAEIIDGIPVTPLVCTASDCVLTMEPCAAITALDGCFKTGLSTRELLRECAANGTDAVVTLLPHVNPASENGGEAYAHAVMTARYGFRKPQQQVPLTDPQTGHIYRADYYWVCDDGTVIVAELDGAQKYIDPQMTGSRSVHAVVADEREREKALERAGVHRTVRFTFDDVIHSERLHAKLHSAGVPTHFLGSTDINGYRVAIIG</sequence>
<evidence type="ECO:0008006" key="3">
    <source>
        <dbReference type="Google" id="ProtNLM"/>
    </source>
</evidence>
<accession>A0A806FU19</accession>
<dbReference type="EMBL" id="CP002915">
    <property type="protein sequence ID" value="AEK29832.1"/>
    <property type="molecule type" value="Genomic_DNA"/>
</dbReference>
<evidence type="ECO:0000313" key="2">
    <source>
        <dbReference type="Proteomes" id="UP000008394"/>
    </source>
</evidence>
<proteinExistence type="predicted"/>
<dbReference type="AlphaFoldDB" id="A0A806FU19"/>